<dbReference type="RefSeq" id="WP_313793691.1">
    <property type="nucleotide sequence ID" value="NZ_CP102453.1"/>
</dbReference>
<dbReference type="Proteomes" id="UP001315967">
    <property type="component" value="Chromosome"/>
</dbReference>
<dbReference type="InterPro" id="IPR007793">
    <property type="entry name" value="DivIVA_fam"/>
</dbReference>
<sequence>MNQSQNLSISLFGYNRQQVDLLVQQQKDRLARLESQQEENQQRITDLESQLAYYQEIEKDLTDGVLDARKAGNKIVAESNDAAENLINQTNQQVSQYKEDVAHYSRQLTASGTSLKHQLNEMKMEMENILRQYQTMIEATDFDRLFPEEKMEQFSSQIDEYMNDDLTSNRSGSRLKWQDSSNMTDEEKKELERLIHEVIANESKPGSSTEETTENVKTDKLVRLVSNKMN</sequence>
<feature type="region of interest" description="Disordered" evidence="2">
    <location>
        <begin position="164"/>
        <end position="187"/>
    </location>
</feature>
<accession>A0ABY5P6Y0</accession>
<protein>
    <submittedName>
        <fullName evidence="3">DivIVA domain-containing protein</fullName>
    </submittedName>
</protein>
<keyword evidence="1" id="KW-0175">Coiled coil</keyword>
<evidence type="ECO:0000313" key="4">
    <source>
        <dbReference type="Proteomes" id="UP001315967"/>
    </source>
</evidence>
<keyword evidence="4" id="KW-1185">Reference proteome</keyword>
<organism evidence="3 4">
    <name type="scientific">Fundicoccus culcitae</name>
    <dbReference type="NCBI Taxonomy" id="2969821"/>
    <lineage>
        <taxon>Bacteria</taxon>
        <taxon>Bacillati</taxon>
        <taxon>Bacillota</taxon>
        <taxon>Bacilli</taxon>
        <taxon>Lactobacillales</taxon>
        <taxon>Aerococcaceae</taxon>
        <taxon>Fundicoccus</taxon>
    </lineage>
</organism>
<evidence type="ECO:0000313" key="3">
    <source>
        <dbReference type="EMBL" id="UUX34188.1"/>
    </source>
</evidence>
<dbReference type="EMBL" id="CP102453">
    <property type="protein sequence ID" value="UUX34188.1"/>
    <property type="molecule type" value="Genomic_DNA"/>
</dbReference>
<feature type="coiled-coil region" evidence="1">
    <location>
        <begin position="16"/>
        <end position="50"/>
    </location>
</feature>
<proteinExistence type="predicted"/>
<gene>
    <name evidence="3" type="ORF">NRE15_00525</name>
</gene>
<evidence type="ECO:0000256" key="1">
    <source>
        <dbReference type="SAM" id="Coils"/>
    </source>
</evidence>
<feature type="coiled-coil region" evidence="1">
    <location>
        <begin position="80"/>
        <end position="139"/>
    </location>
</feature>
<feature type="compositionally biased region" description="Polar residues" evidence="2">
    <location>
        <begin position="165"/>
        <end position="183"/>
    </location>
</feature>
<dbReference type="Pfam" id="PF05103">
    <property type="entry name" value="DivIVA"/>
    <property type="match status" value="1"/>
</dbReference>
<reference evidence="3 4" key="1">
    <citation type="submission" date="2022-08" db="EMBL/GenBank/DDBJ databases">
        <title>Aerococcaceae sp. nov isolated from spoiled eye mask.</title>
        <authorList>
            <person name="Zhou G."/>
            <person name="Xie X.-B."/>
            <person name="Shi Q.-S."/>
            <person name="Wang Y.-S."/>
            <person name="Wen X."/>
            <person name="Peng H."/>
            <person name="Yang X.-J."/>
            <person name="Tao H.-B."/>
            <person name="Huang X.-M."/>
        </authorList>
    </citation>
    <scope>NUCLEOTIDE SEQUENCE [LARGE SCALE GENOMIC DNA]</scope>
    <source>
        <strain evidence="4">DM20194951</strain>
    </source>
</reference>
<name>A0ABY5P6Y0_9LACT</name>
<evidence type="ECO:0000256" key="2">
    <source>
        <dbReference type="SAM" id="MobiDB-lite"/>
    </source>
</evidence>